<evidence type="ECO:0000313" key="3">
    <source>
        <dbReference type="EMBL" id="PSB01004.1"/>
    </source>
</evidence>
<keyword evidence="1" id="KW-0812">Transmembrane</keyword>
<dbReference type="Pfam" id="PF07786">
    <property type="entry name" value="HGSNAT_cat"/>
    <property type="match status" value="1"/>
</dbReference>
<evidence type="ECO:0000256" key="1">
    <source>
        <dbReference type="SAM" id="Phobius"/>
    </source>
</evidence>
<feature type="transmembrane region" description="Helical" evidence="1">
    <location>
        <begin position="123"/>
        <end position="141"/>
    </location>
</feature>
<comment type="caution">
    <text evidence="3">The sequence shown here is derived from an EMBL/GenBank/DDBJ whole genome shotgun (WGS) entry which is preliminary data.</text>
</comment>
<keyword evidence="1" id="KW-1133">Transmembrane helix</keyword>
<dbReference type="RefSeq" id="WP_106290866.1">
    <property type="nucleotide sequence ID" value="NZ_CAWNTC010000172.1"/>
</dbReference>
<evidence type="ECO:0000259" key="2">
    <source>
        <dbReference type="Pfam" id="PF07786"/>
    </source>
</evidence>
<keyword evidence="4" id="KW-1185">Reference proteome</keyword>
<keyword evidence="1" id="KW-0472">Membrane</keyword>
<feature type="domain" description="Heparan-alpha-glucosaminide N-acetyltransferase catalytic" evidence="2">
    <location>
        <begin position="14"/>
        <end position="239"/>
    </location>
</feature>
<name>A0A2T1BYI9_9CYAN</name>
<evidence type="ECO:0000313" key="4">
    <source>
        <dbReference type="Proteomes" id="UP000238762"/>
    </source>
</evidence>
<protein>
    <submittedName>
        <fullName evidence="3">DUF5009 domain-containing protein</fullName>
    </submittedName>
</protein>
<sequence length="383" mass="43068">MRLSSPDLFRTTTRLTSLDVFRGIAIAGMILVNKASLADNVYPQLNHADWNGLTLADLVFPFFLFVVGVAMAFSLAKYTQGDATPTLKVYWRIISRCLILFGLGLLLNGFWNYDFSSIRIMGILQRISLAYLISSLIVLNVPRKGQWLIAAGLLIGYWLLMSFVPVPEFGAGILTREGNFGAYIDRFIIGTAHLYKGDGFKNMGDPEGLFATLPAIASVLLGYFIGQWLRNQRPDSKVSMSMVLWGLSYLVMGQLWDFWFPINKKLWTSSYVLFTTGCALLVLAACYELIEVRKRKGWSKPLEVLGLNPILVFVGSVLVIKFLAKTQVGTGEDAPSTYAWINQTFFQSWAGSLNGPLLFSIITLLFWFLVAYAMYKQRWFLKV</sequence>
<accession>A0A2T1BYI9</accession>
<feature type="transmembrane region" description="Helical" evidence="1">
    <location>
        <begin position="357"/>
        <end position="375"/>
    </location>
</feature>
<proteinExistence type="predicted"/>
<dbReference type="PANTHER" id="PTHR31061:SF24">
    <property type="entry name" value="LD22376P"/>
    <property type="match status" value="1"/>
</dbReference>
<feature type="transmembrane region" description="Helical" evidence="1">
    <location>
        <begin position="20"/>
        <end position="38"/>
    </location>
</feature>
<dbReference type="OrthoDB" id="9788724at2"/>
<feature type="transmembrane region" description="Helical" evidence="1">
    <location>
        <begin position="58"/>
        <end position="78"/>
    </location>
</feature>
<dbReference type="PANTHER" id="PTHR31061">
    <property type="entry name" value="LD22376P"/>
    <property type="match status" value="1"/>
</dbReference>
<feature type="transmembrane region" description="Helical" evidence="1">
    <location>
        <begin position="148"/>
        <end position="166"/>
    </location>
</feature>
<feature type="transmembrane region" description="Helical" evidence="1">
    <location>
        <begin position="238"/>
        <end position="259"/>
    </location>
</feature>
<dbReference type="InterPro" id="IPR012429">
    <property type="entry name" value="HGSNAT_cat"/>
</dbReference>
<dbReference type="EMBL" id="PVWJ01000138">
    <property type="protein sequence ID" value="PSB01004.1"/>
    <property type="molecule type" value="Genomic_DNA"/>
</dbReference>
<feature type="transmembrane region" description="Helical" evidence="1">
    <location>
        <begin position="90"/>
        <end position="111"/>
    </location>
</feature>
<gene>
    <name evidence="3" type="ORF">C7B64_20520</name>
</gene>
<reference evidence="3 4" key="2">
    <citation type="submission" date="2018-03" db="EMBL/GenBank/DDBJ databases">
        <title>The ancient ancestry and fast evolution of plastids.</title>
        <authorList>
            <person name="Moore K.R."/>
            <person name="Magnabosco C."/>
            <person name="Momper L."/>
            <person name="Gold D.A."/>
            <person name="Bosak T."/>
            <person name="Fournier G.P."/>
        </authorList>
    </citation>
    <scope>NUCLEOTIDE SEQUENCE [LARGE SCALE GENOMIC DNA]</scope>
    <source>
        <strain evidence="3 4">CCAP 1448/3</strain>
    </source>
</reference>
<feature type="transmembrane region" description="Helical" evidence="1">
    <location>
        <begin position="302"/>
        <end position="324"/>
    </location>
</feature>
<dbReference type="AlphaFoldDB" id="A0A2T1BYI9"/>
<feature type="transmembrane region" description="Helical" evidence="1">
    <location>
        <begin position="208"/>
        <end position="226"/>
    </location>
</feature>
<feature type="transmembrane region" description="Helical" evidence="1">
    <location>
        <begin position="271"/>
        <end position="290"/>
    </location>
</feature>
<dbReference type="Proteomes" id="UP000238762">
    <property type="component" value="Unassembled WGS sequence"/>
</dbReference>
<reference evidence="3 4" key="1">
    <citation type="submission" date="2018-02" db="EMBL/GenBank/DDBJ databases">
        <authorList>
            <person name="Cohen D.B."/>
            <person name="Kent A.D."/>
        </authorList>
    </citation>
    <scope>NUCLEOTIDE SEQUENCE [LARGE SCALE GENOMIC DNA]</scope>
    <source>
        <strain evidence="3 4">CCAP 1448/3</strain>
    </source>
</reference>
<organism evidence="3 4">
    <name type="scientific">Merismopedia glauca CCAP 1448/3</name>
    <dbReference type="NCBI Taxonomy" id="1296344"/>
    <lineage>
        <taxon>Bacteria</taxon>
        <taxon>Bacillati</taxon>
        <taxon>Cyanobacteriota</taxon>
        <taxon>Cyanophyceae</taxon>
        <taxon>Synechococcales</taxon>
        <taxon>Merismopediaceae</taxon>
        <taxon>Merismopedia</taxon>
    </lineage>
</organism>